<dbReference type="AlphaFoldDB" id="A0A5C6QIH1"/>
<dbReference type="InterPro" id="IPR024463">
    <property type="entry name" value="Transposase_TnpC_homeodom"/>
</dbReference>
<feature type="domain" description="Transposase TnpC homeodomain" evidence="1">
    <location>
        <begin position="16"/>
        <end position="84"/>
    </location>
</feature>
<evidence type="ECO:0000313" key="3">
    <source>
        <dbReference type="Proteomes" id="UP000321917"/>
    </source>
</evidence>
<gene>
    <name evidence="2" type="ORF">ESZ27_06895</name>
</gene>
<proteinExistence type="predicted"/>
<dbReference type="Proteomes" id="UP000321917">
    <property type="component" value="Unassembled WGS sequence"/>
</dbReference>
<protein>
    <recommendedName>
        <fullName evidence="1">Transposase TnpC homeodomain domain-containing protein</fullName>
    </recommendedName>
</protein>
<evidence type="ECO:0000259" key="1">
    <source>
        <dbReference type="Pfam" id="PF13007"/>
    </source>
</evidence>
<comment type="caution">
    <text evidence="2">The sequence shown here is derived from an EMBL/GenBank/DDBJ whole genome shotgun (WGS) entry which is preliminary data.</text>
</comment>
<name>A0A5C6QIH1_9GAMM</name>
<dbReference type="Pfam" id="PF13007">
    <property type="entry name" value="LZ_Tnp_IS66"/>
    <property type="match status" value="1"/>
</dbReference>
<evidence type="ECO:0000313" key="2">
    <source>
        <dbReference type="EMBL" id="TWX68437.1"/>
    </source>
</evidence>
<reference evidence="2 3" key="1">
    <citation type="submission" date="2019-07" db="EMBL/GenBank/DDBJ databases">
        <title>Genomes of sea-ice associated Colwellia species.</title>
        <authorList>
            <person name="Bowman J.P."/>
        </authorList>
    </citation>
    <scope>NUCLEOTIDE SEQUENCE [LARGE SCALE GENOMIC DNA]</scope>
    <source>
        <strain evidence="2 3">IC036</strain>
    </source>
</reference>
<dbReference type="EMBL" id="VOLQ01000010">
    <property type="protein sequence ID" value="TWX68437.1"/>
    <property type="molecule type" value="Genomic_DNA"/>
</dbReference>
<sequence length="92" mass="10397">MKIITEQTIQSNQFIERYEIAKRKQLGKNSEQLPGAGDTFNEAEEIIDEADKTLLAETDNNKSVSIKSIPKRKPLPKTLPRKVVTIDLSLTE</sequence>
<accession>A0A5C6QIH1</accession>
<organism evidence="2 3">
    <name type="scientific">Colwellia hornerae</name>
    <dbReference type="NCBI Taxonomy" id="89402"/>
    <lineage>
        <taxon>Bacteria</taxon>
        <taxon>Pseudomonadati</taxon>
        <taxon>Pseudomonadota</taxon>
        <taxon>Gammaproteobacteria</taxon>
        <taxon>Alteromonadales</taxon>
        <taxon>Colwelliaceae</taxon>
        <taxon>Colwellia</taxon>
    </lineage>
</organism>